<evidence type="ECO:0000256" key="1">
    <source>
        <dbReference type="SAM" id="MobiDB-lite"/>
    </source>
</evidence>
<proteinExistence type="predicted"/>
<dbReference type="Proteomes" id="UP000595662">
    <property type="component" value="Chromosome 3"/>
</dbReference>
<feature type="compositionally biased region" description="Basic and acidic residues" evidence="1">
    <location>
        <begin position="43"/>
        <end position="53"/>
    </location>
</feature>
<reference evidence="2 3" key="1">
    <citation type="submission" date="2020-08" db="EMBL/GenBank/DDBJ databases">
        <title>The completed genome sequence of the pathogenic ascomycete fungus Penicillium digitatum.</title>
        <authorList>
            <person name="Wang M."/>
        </authorList>
    </citation>
    <scope>NUCLEOTIDE SEQUENCE [LARGE SCALE GENOMIC DNA]</scope>
    <source>
        <strain evidence="2 3">PdW03</strain>
    </source>
</reference>
<gene>
    <name evidence="2" type="ORF">Pdw03_7885</name>
</gene>
<dbReference type="EMBL" id="CP060776">
    <property type="protein sequence ID" value="QQK43984.1"/>
    <property type="molecule type" value="Genomic_DNA"/>
</dbReference>
<accession>A0A7T7BLA3</accession>
<protein>
    <submittedName>
        <fullName evidence="2">Uncharacterized protein</fullName>
    </submittedName>
</protein>
<evidence type="ECO:0000313" key="2">
    <source>
        <dbReference type="EMBL" id="QQK43984.1"/>
    </source>
</evidence>
<dbReference type="RefSeq" id="XP_065956874.1">
    <property type="nucleotide sequence ID" value="XM_066101791.1"/>
</dbReference>
<sequence length="67" mass="7975">MYSPPPHRYFILYDSDEPGFTCLCPEPTDRMQFRSPFVQEQSSLRKDDHERSHVTQNPDISEMIMCH</sequence>
<name>A0A7T7BLA3_PENDI</name>
<dbReference type="AlphaFoldDB" id="A0A7T7BLA3"/>
<dbReference type="GeneID" id="90953016"/>
<feature type="region of interest" description="Disordered" evidence="1">
    <location>
        <begin position="38"/>
        <end position="60"/>
    </location>
</feature>
<organism evidence="2 3">
    <name type="scientific">Penicillium digitatum</name>
    <name type="common">Green mold</name>
    <dbReference type="NCBI Taxonomy" id="36651"/>
    <lineage>
        <taxon>Eukaryota</taxon>
        <taxon>Fungi</taxon>
        <taxon>Dikarya</taxon>
        <taxon>Ascomycota</taxon>
        <taxon>Pezizomycotina</taxon>
        <taxon>Eurotiomycetes</taxon>
        <taxon>Eurotiomycetidae</taxon>
        <taxon>Eurotiales</taxon>
        <taxon>Aspergillaceae</taxon>
        <taxon>Penicillium</taxon>
    </lineage>
</organism>
<evidence type="ECO:0000313" key="3">
    <source>
        <dbReference type="Proteomes" id="UP000595662"/>
    </source>
</evidence>